<reference evidence="2 3" key="1">
    <citation type="submission" date="2020-04" db="EMBL/GenBank/DDBJ databases">
        <title>Thalassotalea sp. M1531, isolated from the surface of marine red alga.</title>
        <authorList>
            <person name="Pang L."/>
            <person name="Lu D.-C."/>
        </authorList>
    </citation>
    <scope>NUCLEOTIDE SEQUENCE [LARGE SCALE GENOMIC DNA]</scope>
    <source>
        <strain evidence="2 3">M1531</strain>
    </source>
</reference>
<organism evidence="2 3">
    <name type="scientific">Thalassotalea algicola</name>
    <dbReference type="NCBI Taxonomy" id="2716224"/>
    <lineage>
        <taxon>Bacteria</taxon>
        <taxon>Pseudomonadati</taxon>
        <taxon>Pseudomonadota</taxon>
        <taxon>Gammaproteobacteria</taxon>
        <taxon>Alteromonadales</taxon>
        <taxon>Colwelliaceae</taxon>
        <taxon>Thalassotalea</taxon>
    </lineage>
</organism>
<dbReference type="EMBL" id="JABBXH010000003">
    <property type="protein sequence ID" value="NMP31853.1"/>
    <property type="molecule type" value="Genomic_DNA"/>
</dbReference>
<evidence type="ECO:0000256" key="1">
    <source>
        <dbReference type="SAM" id="SignalP"/>
    </source>
</evidence>
<dbReference type="Pfam" id="PF12514">
    <property type="entry name" value="DUF3718"/>
    <property type="match status" value="1"/>
</dbReference>
<comment type="caution">
    <text evidence="2">The sequence shown here is derived from an EMBL/GenBank/DDBJ whole genome shotgun (WGS) entry which is preliminary data.</text>
</comment>
<dbReference type="InterPro" id="IPR022193">
    <property type="entry name" value="DUF3718"/>
</dbReference>
<keyword evidence="3" id="KW-1185">Reference proteome</keyword>
<protein>
    <submittedName>
        <fullName evidence="2">DUF3718 domain-containing protein</fullName>
    </submittedName>
</protein>
<feature type="chain" id="PRO_5030660303" evidence="1">
    <location>
        <begin position="23"/>
        <end position="118"/>
    </location>
</feature>
<sequence>MNKFTRCLLPIAAISLSGQVMAEGSYLTPTVEKGLVKVCKTAAKDQLHQMHSTMKKHDWSYRLMSLNVMCNGQDLISFAEQYGAKKTTAKLIKSIGSISVTDLASTRQYNYDVTLKID</sequence>
<gene>
    <name evidence="2" type="ORF">HII17_09775</name>
</gene>
<feature type="signal peptide" evidence="1">
    <location>
        <begin position="1"/>
        <end position="22"/>
    </location>
</feature>
<keyword evidence="1" id="KW-0732">Signal</keyword>
<name>A0A7Y0LCV7_9GAMM</name>
<proteinExistence type="predicted"/>
<dbReference type="AlphaFoldDB" id="A0A7Y0LCV7"/>
<dbReference type="Proteomes" id="UP000568664">
    <property type="component" value="Unassembled WGS sequence"/>
</dbReference>
<dbReference type="RefSeq" id="WP_169075191.1">
    <property type="nucleotide sequence ID" value="NZ_JABBXH010000003.1"/>
</dbReference>
<evidence type="ECO:0000313" key="2">
    <source>
        <dbReference type="EMBL" id="NMP31853.1"/>
    </source>
</evidence>
<evidence type="ECO:0000313" key="3">
    <source>
        <dbReference type="Proteomes" id="UP000568664"/>
    </source>
</evidence>
<accession>A0A7Y0LCV7</accession>